<sequence length="51" mass="5804">MKKRNFKLLKLNKKSISTLVVNDLKNIKGGTWNTLFCSSGDPHHKCDPCED</sequence>
<dbReference type="RefSeq" id="WP_187560095.1">
    <property type="nucleotide sequence ID" value="NZ_JACGWS010000001.1"/>
</dbReference>
<comment type="caution">
    <text evidence="1">The sequence shown here is derived from an EMBL/GenBank/DDBJ whole genome shotgun (WGS) entry which is preliminary data.</text>
</comment>
<evidence type="ECO:0008006" key="3">
    <source>
        <dbReference type="Google" id="ProtNLM"/>
    </source>
</evidence>
<keyword evidence="2" id="KW-1185">Reference proteome</keyword>
<proteinExistence type="predicted"/>
<gene>
    <name evidence="1" type="ORF">H2O64_00075</name>
</gene>
<organism evidence="1 2">
    <name type="scientific">Kordia aestuariivivens</name>
    <dbReference type="NCBI Taxonomy" id="2759037"/>
    <lineage>
        <taxon>Bacteria</taxon>
        <taxon>Pseudomonadati</taxon>
        <taxon>Bacteroidota</taxon>
        <taxon>Flavobacteriia</taxon>
        <taxon>Flavobacteriales</taxon>
        <taxon>Flavobacteriaceae</taxon>
        <taxon>Kordia</taxon>
    </lineage>
</organism>
<evidence type="ECO:0000313" key="2">
    <source>
        <dbReference type="Proteomes" id="UP000619238"/>
    </source>
</evidence>
<dbReference type="EMBL" id="JACGWS010000001">
    <property type="protein sequence ID" value="MBC8753046.1"/>
    <property type="molecule type" value="Genomic_DNA"/>
</dbReference>
<protein>
    <recommendedName>
        <fullName evidence="3">Bacteriocin</fullName>
    </recommendedName>
</protein>
<name>A0ABR7Q3A9_9FLAO</name>
<reference evidence="1 2" key="1">
    <citation type="submission" date="2020-07" db="EMBL/GenBank/DDBJ databases">
        <title>Description of Kordia aestuariivivens sp. nov., isolated from a tidal flat.</title>
        <authorList>
            <person name="Park S."/>
            <person name="Yoon J.-H."/>
        </authorList>
    </citation>
    <scope>NUCLEOTIDE SEQUENCE [LARGE SCALE GENOMIC DNA]</scope>
    <source>
        <strain evidence="1 2">YSTF-M3</strain>
    </source>
</reference>
<evidence type="ECO:0000313" key="1">
    <source>
        <dbReference type="EMBL" id="MBC8753046.1"/>
    </source>
</evidence>
<accession>A0ABR7Q3A9</accession>
<dbReference type="Proteomes" id="UP000619238">
    <property type="component" value="Unassembled WGS sequence"/>
</dbReference>